<name>A0A1I1TYN4_9ACTN</name>
<evidence type="ECO:0000256" key="4">
    <source>
        <dbReference type="ARBA" id="ARBA00022827"/>
    </source>
</evidence>
<evidence type="ECO:0000313" key="10">
    <source>
        <dbReference type="Proteomes" id="UP000198716"/>
    </source>
</evidence>
<dbReference type="NCBIfam" id="NF008594">
    <property type="entry name" value="PRK11561.1"/>
    <property type="match status" value="1"/>
</dbReference>
<organism evidence="9 10">
    <name type="scientific">Actinopolyspora alba</name>
    <dbReference type="NCBI Taxonomy" id="673379"/>
    <lineage>
        <taxon>Bacteria</taxon>
        <taxon>Bacillati</taxon>
        <taxon>Actinomycetota</taxon>
        <taxon>Actinomycetes</taxon>
        <taxon>Actinopolysporales</taxon>
        <taxon>Actinopolysporaceae</taxon>
        <taxon>Actinopolyspora</taxon>
        <taxon>Actinopolyspora alba group</taxon>
    </lineage>
</organism>
<proteinExistence type="inferred from homology"/>
<dbReference type="Proteomes" id="UP000198716">
    <property type="component" value="Unassembled WGS sequence"/>
</dbReference>
<evidence type="ECO:0000256" key="1">
    <source>
        <dbReference type="ARBA" id="ARBA00001974"/>
    </source>
</evidence>
<keyword evidence="5" id="KW-0560">Oxidoreductase</keyword>
<feature type="domain" description="Acyl-CoA dehydrogenase/oxidase C-terminal" evidence="6">
    <location>
        <begin position="301"/>
        <end position="456"/>
    </location>
</feature>
<evidence type="ECO:0000256" key="3">
    <source>
        <dbReference type="ARBA" id="ARBA00022630"/>
    </source>
</evidence>
<evidence type="ECO:0000313" key="9">
    <source>
        <dbReference type="EMBL" id="SFD61533.1"/>
    </source>
</evidence>
<dbReference type="PANTHER" id="PTHR42707:SF3">
    <property type="entry name" value="ACYL-COA DEHYDROGENASE AIDB-RELATED"/>
    <property type="match status" value="1"/>
</dbReference>
<dbReference type="InterPro" id="IPR006089">
    <property type="entry name" value="Acyl-CoA_DH_CS"/>
</dbReference>
<dbReference type="PANTHER" id="PTHR42707">
    <property type="entry name" value="ACYL-COA DEHYDROGENASE"/>
    <property type="match status" value="1"/>
</dbReference>
<feature type="domain" description="Adaptive response protein AidB N-terminal" evidence="8">
    <location>
        <begin position="27"/>
        <end position="182"/>
    </location>
</feature>
<keyword evidence="4 5" id="KW-0274">FAD</keyword>
<dbReference type="Gene3D" id="2.40.110.20">
    <property type="match status" value="1"/>
</dbReference>
<dbReference type="InterPro" id="IPR009100">
    <property type="entry name" value="AcylCoA_DH/oxidase_NM_dom_sf"/>
</dbReference>
<dbReference type="PROSITE" id="PS00073">
    <property type="entry name" value="ACYL_COA_DH_2"/>
    <property type="match status" value="1"/>
</dbReference>
<protein>
    <submittedName>
        <fullName evidence="9">Putative acyl-CoA dehydrogenase</fullName>
    </submittedName>
</protein>
<dbReference type="InterPro" id="IPR006091">
    <property type="entry name" value="Acyl-CoA_Oxase/DH_mid-dom"/>
</dbReference>
<comment type="cofactor">
    <cofactor evidence="1 5">
        <name>FAD</name>
        <dbReference type="ChEBI" id="CHEBI:57692"/>
    </cofactor>
</comment>
<dbReference type="InterPro" id="IPR036250">
    <property type="entry name" value="AcylCo_DH-like_C"/>
</dbReference>
<dbReference type="AlphaFoldDB" id="A0A1I1TYN4"/>
<dbReference type="InterPro" id="IPR009075">
    <property type="entry name" value="AcylCo_DH/oxidase_C"/>
</dbReference>
<keyword evidence="10" id="KW-1185">Reference proteome</keyword>
<dbReference type="InterPro" id="IPR041504">
    <property type="entry name" value="AidB_N"/>
</dbReference>
<dbReference type="SUPFAM" id="SSF56645">
    <property type="entry name" value="Acyl-CoA dehydrogenase NM domain-like"/>
    <property type="match status" value="1"/>
</dbReference>
<feature type="domain" description="Acyl-CoA oxidase/dehydrogenase middle" evidence="7">
    <location>
        <begin position="198"/>
        <end position="290"/>
    </location>
</feature>
<dbReference type="Gene3D" id="1.20.140.10">
    <property type="entry name" value="Butyryl-CoA Dehydrogenase, subunit A, domain 3"/>
    <property type="match status" value="1"/>
</dbReference>
<dbReference type="Gene3D" id="6.10.250.600">
    <property type="match status" value="1"/>
</dbReference>
<evidence type="ECO:0000256" key="5">
    <source>
        <dbReference type="RuleBase" id="RU362125"/>
    </source>
</evidence>
<evidence type="ECO:0000259" key="7">
    <source>
        <dbReference type="Pfam" id="PF02770"/>
    </source>
</evidence>
<sequence>MSYAAGMTQPGESATDFAIPATHQVSNQPPPLDDFDPLDCDPALREALAEHGQSERIEQLRPLARQAGSATAREHGRLANEHPPVLHSHDRYGHRIDEVEFHPSWHWLMERAVSEGLHAAPWAPDASEGAHLHRAAGFYLWSQAEAGHGCPISMTFASVPALRHTPELAEVYEPGLRATNYDFGLRPAANKRGLLAGMSMTEKQGGSDVRANTTTAEPLTDGSYRIIGHKWFTSAPMNDLFLTLAQTPAGLSCLLVPRVLPDGTRNAVRLRRLKDKLGNKSNASAELEYEGAIGWLIGEAGRGVRSIIDMVSMTRMDCVLGSAANMRIALSEAAHHAAHRAAFGSTLNRTPLMSAVLSDLAVESEAAVGLAMRLASAIDRGQRGDRAELDLLRLALPATKYYVCKRAPTVIGEALECLGGNGYVEESGMPRLYREAPLLSIWEGSGNVTALDTLRALHKQPDTAETLLAELDRAAGQDERYDRSLRKLREELGEPREERARALAERLVLTLQASLLLRTAPTEVAETFLAARLDGDGHTLGATGTRSDVLLDRVTPRED</sequence>
<dbReference type="EMBL" id="FOMZ01000001">
    <property type="protein sequence ID" value="SFD61533.1"/>
    <property type="molecule type" value="Genomic_DNA"/>
</dbReference>
<evidence type="ECO:0000259" key="6">
    <source>
        <dbReference type="Pfam" id="PF00441"/>
    </source>
</evidence>
<dbReference type="Pfam" id="PF18158">
    <property type="entry name" value="AidB_N"/>
    <property type="match status" value="1"/>
</dbReference>
<comment type="similarity">
    <text evidence="2 5">Belongs to the acyl-CoA dehydrogenase family.</text>
</comment>
<evidence type="ECO:0000256" key="2">
    <source>
        <dbReference type="ARBA" id="ARBA00009347"/>
    </source>
</evidence>
<keyword evidence="3 5" id="KW-0285">Flavoprotein</keyword>
<dbReference type="Pfam" id="PF02770">
    <property type="entry name" value="Acyl-CoA_dh_M"/>
    <property type="match status" value="1"/>
</dbReference>
<gene>
    <name evidence="9" type="ORF">SAMN04487819_101313</name>
</gene>
<dbReference type="SUPFAM" id="SSF47203">
    <property type="entry name" value="Acyl-CoA dehydrogenase C-terminal domain-like"/>
    <property type="match status" value="1"/>
</dbReference>
<dbReference type="InterPro" id="IPR052904">
    <property type="entry name" value="Acyl-CoA_dehydrogenase-like"/>
</dbReference>
<dbReference type="GO" id="GO:0003995">
    <property type="term" value="F:acyl-CoA dehydrogenase activity"/>
    <property type="evidence" value="ECO:0007669"/>
    <property type="project" value="InterPro"/>
</dbReference>
<accession>A0A1I1TYN4</accession>
<reference evidence="10" key="1">
    <citation type="submission" date="2016-10" db="EMBL/GenBank/DDBJ databases">
        <authorList>
            <person name="Varghese N."/>
            <person name="Submissions S."/>
        </authorList>
    </citation>
    <scope>NUCLEOTIDE SEQUENCE [LARGE SCALE GENOMIC DNA]</scope>
    <source>
        <strain evidence="10">DSM 45004</strain>
    </source>
</reference>
<evidence type="ECO:0000259" key="8">
    <source>
        <dbReference type="Pfam" id="PF18158"/>
    </source>
</evidence>
<dbReference type="Pfam" id="PF00441">
    <property type="entry name" value="Acyl-CoA_dh_1"/>
    <property type="match status" value="1"/>
</dbReference>